<protein>
    <recommendedName>
        <fullName evidence="4">Regulatory protein zeste</fullName>
    </recommendedName>
</protein>
<reference evidence="2 3" key="1">
    <citation type="submission" date="2016-03" db="EMBL/GenBank/DDBJ databases">
        <title>EvidentialGene: Evidence-directed Construction of Genes on Genomes.</title>
        <authorList>
            <person name="Gilbert D.G."/>
            <person name="Choi J.-H."/>
            <person name="Mockaitis K."/>
            <person name="Colbourne J."/>
            <person name="Pfrender M."/>
        </authorList>
    </citation>
    <scope>NUCLEOTIDE SEQUENCE [LARGE SCALE GENOMIC DNA]</scope>
    <source>
        <strain evidence="2 3">Xinb3</strain>
        <tissue evidence="2">Complete organism</tissue>
    </source>
</reference>
<evidence type="ECO:0000313" key="2">
    <source>
        <dbReference type="EMBL" id="KZS09769.1"/>
    </source>
</evidence>
<accession>A0A164SML2</accession>
<comment type="caution">
    <text evidence="2">The sequence shown here is derived from an EMBL/GenBank/DDBJ whole genome shotgun (WGS) entry which is preliminary data.</text>
</comment>
<dbReference type="Proteomes" id="UP000076858">
    <property type="component" value="Unassembled WGS sequence"/>
</dbReference>
<dbReference type="AlphaFoldDB" id="A0A164SML2"/>
<evidence type="ECO:0000313" key="3">
    <source>
        <dbReference type="Proteomes" id="UP000076858"/>
    </source>
</evidence>
<feature type="region of interest" description="Disordered" evidence="1">
    <location>
        <begin position="136"/>
        <end position="166"/>
    </location>
</feature>
<keyword evidence="3" id="KW-1185">Reference proteome</keyword>
<evidence type="ECO:0000256" key="1">
    <source>
        <dbReference type="SAM" id="MobiDB-lite"/>
    </source>
</evidence>
<organism evidence="2 3">
    <name type="scientific">Daphnia magna</name>
    <dbReference type="NCBI Taxonomy" id="35525"/>
    <lineage>
        <taxon>Eukaryota</taxon>
        <taxon>Metazoa</taxon>
        <taxon>Ecdysozoa</taxon>
        <taxon>Arthropoda</taxon>
        <taxon>Crustacea</taxon>
        <taxon>Branchiopoda</taxon>
        <taxon>Diplostraca</taxon>
        <taxon>Cladocera</taxon>
        <taxon>Anomopoda</taxon>
        <taxon>Daphniidae</taxon>
        <taxon>Daphnia</taxon>
    </lineage>
</organism>
<sequence>MLSATITKDTKKAAWSSIEAILHVESPVGEKKDVGHIKKKWNNLMREKRAELAKYNSSIRGTGGGPQYRLKHIDEKIRDQVIGINNPSLPGHVILGGVESETAPSEVDNHDLGAVEILDDTHYTIAIEFKQEQSLGQESCSAATPRPIPTSSGAPPKKTSRQATAASKRFLCEVSDEISRKRLLREKIKLAQSVVELRAAMGNPMTLDEFPEELKKVLADPWNHK</sequence>
<proteinExistence type="predicted"/>
<evidence type="ECO:0008006" key="4">
    <source>
        <dbReference type="Google" id="ProtNLM"/>
    </source>
</evidence>
<name>A0A164SML2_9CRUS</name>
<gene>
    <name evidence="2" type="ORF">APZ42_025943</name>
</gene>
<dbReference type="EMBL" id="LRGB01001992">
    <property type="protein sequence ID" value="KZS09769.1"/>
    <property type="molecule type" value="Genomic_DNA"/>
</dbReference>